<dbReference type="EMBL" id="CP051680">
    <property type="protein sequence ID" value="QJD86872.1"/>
    <property type="molecule type" value="Genomic_DNA"/>
</dbReference>
<dbReference type="PANTHER" id="PTHR34220:SF7">
    <property type="entry name" value="SENSOR HISTIDINE KINASE YPDA"/>
    <property type="match status" value="1"/>
</dbReference>
<dbReference type="Gene3D" id="6.10.340.10">
    <property type="match status" value="1"/>
</dbReference>
<gene>
    <name evidence="9" type="ORF">HH215_29320</name>
</gene>
<keyword evidence="4" id="KW-0808">Transferase</keyword>
<keyword evidence="5 9" id="KW-0418">Kinase</keyword>
<keyword evidence="6 7" id="KW-0472">Membrane</keyword>
<dbReference type="InterPro" id="IPR003594">
    <property type="entry name" value="HATPase_dom"/>
</dbReference>
<proteinExistence type="predicted"/>
<dbReference type="SMART" id="SM00304">
    <property type="entry name" value="HAMP"/>
    <property type="match status" value="1"/>
</dbReference>
<evidence type="ECO:0000256" key="2">
    <source>
        <dbReference type="ARBA" id="ARBA00022475"/>
    </source>
</evidence>
<dbReference type="AlphaFoldDB" id="A0A7Z2ZQB8"/>
<dbReference type="InterPro" id="IPR003660">
    <property type="entry name" value="HAMP_dom"/>
</dbReference>
<dbReference type="Pfam" id="PF06580">
    <property type="entry name" value="His_kinase"/>
    <property type="match status" value="1"/>
</dbReference>
<dbReference type="InterPro" id="IPR050640">
    <property type="entry name" value="Bact_2-comp_sensor_kinase"/>
</dbReference>
<evidence type="ECO:0000256" key="5">
    <source>
        <dbReference type="ARBA" id="ARBA00022777"/>
    </source>
</evidence>
<dbReference type="Pfam" id="PF00672">
    <property type="entry name" value="HAMP"/>
    <property type="match status" value="1"/>
</dbReference>
<dbReference type="CDD" id="cd06225">
    <property type="entry name" value="HAMP"/>
    <property type="match status" value="1"/>
</dbReference>
<keyword evidence="3" id="KW-0597">Phosphoprotein</keyword>
<dbReference type="Gene3D" id="3.30.565.10">
    <property type="entry name" value="Histidine kinase-like ATPase, C-terminal domain"/>
    <property type="match status" value="1"/>
</dbReference>
<feature type="domain" description="HAMP" evidence="8">
    <location>
        <begin position="326"/>
        <end position="380"/>
    </location>
</feature>
<dbReference type="InterPro" id="IPR010559">
    <property type="entry name" value="Sig_transdc_His_kin_internal"/>
</dbReference>
<keyword evidence="2" id="KW-1003">Cell membrane</keyword>
<evidence type="ECO:0000313" key="9">
    <source>
        <dbReference type="EMBL" id="QJD86872.1"/>
    </source>
</evidence>
<evidence type="ECO:0000256" key="4">
    <source>
        <dbReference type="ARBA" id="ARBA00022679"/>
    </source>
</evidence>
<accession>A0A7Z2ZQB8</accession>
<dbReference type="GO" id="GO:0000155">
    <property type="term" value="F:phosphorelay sensor kinase activity"/>
    <property type="evidence" value="ECO:0007669"/>
    <property type="project" value="InterPro"/>
</dbReference>
<dbReference type="Proteomes" id="UP000502248">
    <property type="component" value="Chromosome"/>
</dbReference>
<dbReference type="GO" id="GO:0005886">
    <property type="term" value="C:plasma membrane"/>
    <property type="evidence" value="ECO:0007669"/>
    <property type="project" value="UniProtKB-SubCell"/>
</dbReference>
<name>A0A7Z2ZQB8_9BACL</name>
<keyword evidence="10" id="KW-1185">Reference proteome</keyword>
<feature type="transmembrane region" description="Helical" evidence="7">
    <location>
        <begin position="305"/>
        <end position="325"/>
    </location>
</feature>
<dbReference type="RefSeq" id="WP_169283118.1">
    <property type="nucleotide sequence ID" value="NZ_CP051680.1"/>
</dbReference>
<evidence type="ECO:0000313" key="10">
    <source>
        <dbReference type="Proteomes" id="UP000502248"/>
    </source>
</evidence>
<dbReference type="KEGG" id="cheb:HH215_29320"/>
<evidence type="ECO:0000256" key="7">
    <source>
        <dbReference type="SAM" id="Phobius"/>
    </source>
</evidence>
<keyword evidence="7" id="KW-0812">Transmembrane</keyword>
<dbReference type="PROSITE" id="PS50885">
    <property type="entry name" value="HAMP"/>
    <property type="match status" value="1"/>
</dbReference>
<evidence type="ECO:0000256" key="6">
    <source>
        <dbReference type="ARBA" id="ARBA00023136"/>
    </source>
</evidence>
<dbReference type="Pfam" id="PF02518">
    <property type="entry name" value="HATPase_c"/>
    <property type="match status" value="1"/>
</dbReference>
<sequence length="609" mass="68793">MRIWNTRTFQSKLLIVLCVLCILPTISLGWLAYQKSVDSLERKVIEDLKVIIGQFDNTLATQVEGLDRFSTLPYATEELIDIASSPSAPTEQWDLAELNKQQRLIELISSYPSVNTMIEAMLFYGVNGSIYGYRVSGIKSIDKSNSPSEEQWFKDAVKKNGALVISGLRNETQFNDRPFRTITIARMLVDRKYAPAAVIAVDVKPDFIAKKVQSLGFQNVHVTVAGPYGEVYTTNSAISKELLAKNAGLNRDGMRPMSVTIDTKIDGEREKWSGVKKYNDYTGWTTYLLIDHKELLKESAVIKDYSIFVVVLICVATALLSWLLARGLSKPIRGLIRSMQAVEKGLFVLTETPADTRKDEFGQLLLRYNRMVIRLEDMVNSISQSERLKREAELNALRARINPHFLHNTINSIRMLAILQDSDQIADLLRAFSQLLNSNMRLDQELITIREEIVFLKDYLQLMELRYTEKFSVEWRIQDETRNALIPAMILQPILENAIFHGAAGINDRVHVIISAEVSLDGSQLQLSVSDDGIGMDAEKVAKIYAEKHGTDNRNIGIGNVRDRIRFRFGQQYGLSVDSQVGEGVTIKLLMPLIEKGDDKHVEDDGRRG</sequence>
<evidence type="ECO:0000256" key="3">
    <source>
        <dbReference type="ARBA" id="ARBA00022553"/>
    </source>
</evidence>
<organism evidence="9 10">
    <name type="scientific">Cohnella herbarum</name>
    <dbReference type="NCBI Taxonomy" id="2728023"/>
    <lineage>
        <taxon>Bacteria</taxon>
        <taxon>Bacillati</taxon>
        <taxon>Bacillota</taxon>
        <taxon>Bacilli</taxon>
        <taxon>Bacillales</taxon>
        <taxon>Paenibacillaceae</taxon>
        <taxon>Cohnella</taxon>
    </lineage>
</organism>
<dbReference type="InterPro" id="IPR036890">
    <property type="entry name" value="HATPase_C_sf"/>
</dbReference>
<dbReference type="PANTHER" id="PTHR34220">
    <property type="entry name" value="SENSOR HISTIDINE KINASE YPDA"/>
    <property type="match status" value="1"/>
</dbReference>
<comment type="subcellular location">
    <subcellularLocation>
        <location evidence="1">Cell membrane</location>
        <topology evidence="1">Multi-pass membrane protein</topology>
    </subcellularLocation>
</comment>
<reference evidence="9 10" key="1">
    <citation type="submission" date="2020-04" db="EMBL/GenBank/DDBJ databases">
        <title>Genome sequencing of novel species.</title>
        <authorList>
            <person name="Heo J."/>
            <person name="Kim S.-J."/>
            <person name="Kim J.-S."/>
            <person name="Hong S.-B."/>
            <person name="Kwon S.-W."/>
        </authorList>
    </citation>
    <scope>NUCLEOTIDE SEQUENCE [LARGE SCALE GENOMIC DNA]</scope>
    <source>
        <strain evidence="9 10">MFER-1</strain>
    </source>
</reference>
<protein>
    <submittedName>
        <fullName evidence="9">Sensor histidine kinase</fullName>
    </submittedName>
</protein>
<evidence type="ECO:0000259" key="8">
    <source>
        <dbReference type="PROSITE" id="PS50885"/>
    </source>
</evidence>
<keyword evidence="7" id="KW-1133">Transmembrane helix</keyword>
<evidence type="ECO:0000256" key="1">
    <source>
        <dbReference type="ARBA" id="ARBA00004651"/>
    </source>
</evidence>
<dbReference type="SUPFAM" id="SSF55874">
    <property type="entry name" value="ATPase domain of HSP90 chaperone/DNA topoisomerase II/histidine kinase"/>
    <property type="match status" value="1"/>
</dbReference>